<reference evidence="1" key="2">
    <citation type="journal article" date="2015" name="Data Brief">
        <title>Shoot transcriptome of the giant reed, Arundo donax.</title>
        <authorList>
            <person name="Barrero R.A."/>
            <person name="Guerrero F.D."/>
            <person name="Moolhuijzen P."/>
            <person name="Goolsby J.A."/>
            <person name="Tidwell J."/>
            <person name="Bellgard S.E."/>
            <person name="Bellgard M.I."/>
        </authorList>
    </citation>
    <scope>NUCLEOTIDE SEQUENCE</scope>
    <source>
        <tissue evidence="1">Shoot tissue taken approximately 20 cm above the soil surface</tissue>
    </source>
</reference>
<accession>A0A0A9C7W3</accession>
<sequence length="42" mass="4850">MMILKTADVLLFEIPANCHPHYSFLLSVFSHCVLTRKYTLVP</sequence>
<dbReference type="EMBL" id="GBRH01226279">
    <property type="protein sequence ID" value="JAD71616.1"/>
    <property type="molecule type" value="Transcribed_RNA"/>
</dbReference>
<dbReference type="AlphaFoldDB" id="A0A0A9C7W3"/>
<name>A0A0A9C7W3_ARUDO</name>
<evidence type="ECO:0000313" key="1">
    <source>
        <dbReference type="EMBL" id="JAD71616.1"/>
    </source>
</evidence>
<proteinExistence type="predicted"/>
<reference evidence="1" key="1">
    <citation type="submission" date="2014-09" db="EMBL/GenBank/DDBJ databases">
        <authorList>
            <person name="Magalhaes I.L.F."/>
            <person name="Oliveira U."/>
            <person name="Santos F.R."/>
            <person name="Vidigal T.H.D.A."/>
            <person name="Brescovit A.D."/>
            <person name="Santos A.J."/>
        </authorList>
    </citation>
    <scope>NUCLEOTIDE SEQUENCE</scope>
    <source>
        <tissue evidence="1">Shoot tissue taken approximately 20 cm above the soil surface</tissue>
    </source>
</reference>
<protein>
    <submittedName>
        <fullName evidence="1">Uncharacterized protein</fullName>
    </submittedName>
</protein>
<organism evidence="1">
    <name type="scientific">Arundo donax</name>
    <name type="common">Giant reed</name>
    <name type="synonym">Donax arundinaceus</name>
    <dbReference type="NCBI Taxonomy" id="35708"/>
    <lineage>
        <taxon>Eukaryota</taxon>
        <taxon>Viridiplantae</taxon>
        <taxon>Streptophyta</taxon>
        <taxon>Embryophyta</taxon>
        <taxon>Tracheophyta</taxon>
        <taxon>Spermatophyta</taxon>
        <taxon>Magnoliopsida</taxon>
        <taxon>Liliopsida</taxon>
        <taxon>Poales</taxon>
        <taxon>Poaceae</taxon>
        <taxon>PACMAD clade</taxon>
        <taxon>Arundinoideae</taxon>
        <taxon>Arundineae</taxon>
        <taxon>Arundo</taxon>
    </lineage>
</organism>